<dbReference type="VEuPathDB" id="ToxoDB:NCLIV_043340"/>
<feature type="region of interest" description="Disordered" evidence="11">
    <location>
        <begin position="390"/>
        <end position="1126"/>
    </location>
</feature>
<feature type="region of interest" description="Disordered" evidence="11">
    <location>
        <begin position="1139"/>
        <end position="1551"/>
    </location>
</feature>
<keyword evidence="4" id="KW-0808">Transferase</keyword>
<evidence type="ECO:0000256" key="9">
    <source>
        <dbReference type="ARBA" id="ARBA00047899"/>
    </source>
</evidence>
<feature type="compositionally biased region" description="Low complexity" evidence="11">
    <location>
        <begin position="552"/>
        <end position="563"/>
    </location>
</feature>
<dbReference type="SUPFAM" id="SSF56112">
    <property type="entry name" value="Protein kinase-like (PK-like)"/>
    <property type="match status" value="1"/>
</dbReference>
<reference evidence="13" key="2">
    <citation type="submission" date="2011-03" db="EMBL/GenBank/DDBJ databases">
        <title>Comparative genomics and transcriptomics of Neospora caninum and Toxoplasma gondii.</title>
        <authorList>
            <person name="Reid A.J."/>
            <person name="Sohal A."/>
            <person name="Harris D."/>
            <person name="Quail M."/>
            <person name="Sanders M."/>
            <person name="Berriman M."/>
            <person name="Wastling J.M."/>
            <person name="Pain A."/>
        </authorList>
    </citation>
    <scope>NUCLEOTIDE SEQUENCE</scope>
    <source>
        <strain evidence="13">Liverpool</strain>
    </source>
</reference>
<protein>
    <recommendedName>
        <fullName evidence="1">non-specific serine/threonine protein kinase</fullName>
        <ecNumber evidence="1">2.7.11.1</ecNumber>
    </recommendedName>
</protein>
<keyword evidence="5" id="KW-0547">Nucleotide-binding</keyword>
<dbReference type="EMBL" id="FR823385">
    <property type="protein sequence ID" value="CBZ51266.1"/>
    <property type="molecule type" value="Genomic_DNA"/>
</dbReference>
<dbReference type="GO" id="GO:0000278">
    <property type="term" value="P:mitotic cell cycle"/>
    <property type="evidence" value="ECO:0007669"/>
    <property type="project" value="UniProtKB-ARBA"/>
</dbReference>
<dbReference type="EMBL" id="LN714484">
    <property type="protein sequence ID" value="CEL68581.1"/>
    <property type="molecule type" value="Genomic_DNA"/>
</dbReference>
<feature type="region of interest" description="Disordered" evidence="11">
    <location>
        <begin position="1605"/>
        <end position="1638"/>
    </location>
</feature>
<feature type="compositionally biased region" description="Polar residues" evidence="11">
    <location>
        <begin position="911"/>
        <end position="923"/>
    </location>
</feature>
<dbReference type="OrthoDB" id="331493at2759"/>
<dbReference type="GO" id="GO:0005524">
    <property type="term" value="F:ATP binding"/>
    <property type="evidence" value="ECO:0007669"/>
    <property type="project" value="UniProtKB-KW"/>
</dbReference>
<feature type="compositionally biased region" description="Low complexity" evidence="11">
    <location>
        <begin position="724"/>
        <end position="752"/>
    </location>
</feature>
<feature type="compositionally biased region" description="Low complexity" evidence="11">
    <location>
        <begin position="955"/>
        <end position="966"/>
    </location>
</feature>
<feature type="compositionally biased region" description="Basic and acidic residues" evidence="11">
    <location>
        <begin position="640"/>
        <end position="657"/>
    </location>
</feature>
<dbReference type="GO" id="GO:0051301">
    <property type="term" value="P:cell division"/>
    <property type="evidence" value="ECO:0007669"/>
    <property type="project" value="UniProtKB-KW"/>
</dbReference>
<keyword evidence="3" id="KW-0132">Cell division</keyword>
<reference evidence="15" key="3">
    <citation type="journal article" date="2012" name="PLoS Pathog.">
        <title>Comparative genomics of the apicomplexan parasites Toxoplasma gondii and Neospora caninum: Coccidia differing in host range and transmission strategy.</title>
        <authorList>
            <person name="Reid A.J."/>
            <person name="Vermont S.J."/>
            <person name="Cotton J.A."/>
            <person name="Harris D."/>
            <person name="Hill-Cawthorne G.A."/>
            <person name="Konen-Waisman S."/>
            <person name="Latham S.M."/>
            <person name="Mourier T."/>
            <person name="Norton R."/>
            <person name="Quail M.A."/>
            <person name="Sanders M."/>
            <person name="Shanmugam D."/>
            <person name="Sohal A."/>
            <person name="Wasmuth J.D."/>
            <person name="Brunk B."/>
            <person name="Grigg M.E."/>
            <person name="Howard J.C."/>
            <person name="Parkinson J."/>
            <person name="Roos D.S."/>
            <person name="Trees A.J."/>
            <person name="Berriman M."/>
            <person name="Pain A."/>
            <person name="Wastling J.M."/>
        </authorList>
    </citation>
    <scope>NUCLEOTIDE SEQUENCE [LARGE SCALE GENOMIC DNA]</scope>
    <source>
        <strain evidence="15">Liverpool</strain>
    </source>
</reference>
<accession>F0VCE4</accession>
<keyword evidence="2" id="KW-0723">Serine/threonine-protein kinase</keyword>
<evidence type="ECO:0000259" key="12">
    <source>
        <dbReference type="PROSITE" id="PS50011"/>
    </source>
</evidence>
<evidence type="ECO:0000256" key="3">
    <source>
        <dbReference type="ARBA" id="ARBA00022618"/>
    </source>
</evidence>
<evidence type="ECO:0000313" key="15">
    <source>
        <dbReference type="Proteomes" id="UP000007494"/>
    </source>
</evidence>
<dbReference type="RefSeq" id="XP_003881299.1">
    <property type="nucleotide sequence ID" value="XM_003881250.1"/>
</dbReference>
<evidence type="ECO:0000256" key="2">
    <source>
        <dbReference type="ARBA" id="ARBA00022527"/>
    </source>
</evidence>
<dbReference type="Pfam" id="PF00069">
    <property type="entry name" value="Pkinase"/>
    <property type="match status" value="1"/>
</dbReference>
<evidence type="ECO:0000256" key="8">
    <source>
        <dbReference type="ARBA" id="ARBA00023306"/>
    </source>
</evidence>
<evidence type="ECO:0000313" key="14">
    <source>
        <dbReference type="EMBL" id="CEL68581.1"/>
    </source>
</evidence>
<feature type="compositionally biased region" description="Low complexity" evidence="11">
    <location>
        <begin position="441"/>
        <end position="458"/>
    </location>
</feature>
<dbReference type="InParanoid" id="F0VCE4"/>
<feature type="compositionally biased region" description="Basic and acidic residues" evidence="11">
    <location>
        <begin position="753"/>
        <end position="766"/>
    </location>
</feature>
<name>F0VCE4_NEOCL</name>
<dbReference type="GO" id="GO:0005634">
    <property type="term" value="C:nucleus"/>
    <property type="evidence" value="ECO:0007669"/>
    <property type="project" value="UniProtKB-ARBA"/>
</dbReference>
<feature type="compositionally biased region" description="Low complexity" evidence="11">
    <location>
        <begin position="1064"/>
        <end position="1078"/>
    </location>
</feature>
<evidence type="ECO:0000256" key="4">
    <source>
        <dbReference type="ARBA" id="ARBA00022679"/>
    </source>
</evidence>
<dbReference type="SMART" id="SM00220">
    <property type="entry name" value="S_TKc"/>
    <property type="match status" value="1"/>
</dbReference>
<dbReference type="PANTHER" id="PTHR44899">
    <property type="entry name" value="CAMK FAMILY PROTEIN KINASE"/>
    <property type="match status" value="1"/>
</dbReference>
<feature type="compositionally biased region" description="Polar residues" evidence="11">
    <location>
        <begin position="54"/>
        <end position="66"/>
    </location>
</feature>
<sequence>MEQFGGPCGFRPAAGTLPPTPSDKYSSKQPTVAYPNDGGRHSTNENQRPADGQTPRQSSSVPSMASNPVHDPPAHSAQPSSYYRAPVPRSASSGALDEEARLSQYEVIRQIGAGRFGEVFIIRHKATKALLCWKLVFYKGLREKEKKQLVSEVNVMRELRHANIVRYHDRIVCRSRQCLYIVMEYCDAGDLAKQIEAAHKHHGGIDQDRIVLVVVQLIHALAYCHEGVGQERRRVLHRDLKPCNIFLASHPEYPDDPSRCIAKLGDFGLSRHLNMHSMAHSCVGTPYYWSPELLEDGQKTYNVKSDMWALGCVIYEMCTGKTPFAQAQTMPQLKERVRCGPVLPIPGFSDSLNALMASLLQPNPNNRPSALQCLGYTLFRGCSYTPPPLYRPSSSASRTPRDTSPARGSPSGLSAAPGSMTSKISSSLCAPSSRRDSPGCTPTSVSSTSRYPYRSSSTCASPSPQQAPGRARQAELPREGFDPCARPGFFAEAPPPHAFGEAPPASQSAYLPPSSAGAKNEEREKSRDRTRRAAVAPAATVAAFERQRDGRSLSPDPSAPLASIEEEEEGEGDDGVCSVGSGTGTTRRIQAAPLGGEDRRGALLGAQADGVAGRSQDRSRPADSQRKDDRDSGVWTGARRTVELCARPESDFSRDHGALSQAKSDNRRFSVGGPAKRTGAPQTEDRSQFSSDTSLPPAPFPAGLSRRCSEPPAAFHAATSPWDAALQRPSSAAPSSSSSRSVSPSSSSLLRLSSRERKHSGTEDRTSAPSPSGAANIRAERGPDADARAGGAGGAAWTASEETRAVQTHARHAVAQSASSFFSEGSARATRQDEGRDSEPHLLQGRGGCSAAGEHNPAGAPSAGTARDSAFERGGRRDGRTDGGDTNGFGFWANGGSDEQRDRVGADTPVSPFSSAKSLTRRSSAVAGLPSFASPNASVSFSARAPAEWRRADLGSTSGSASPAGARDYLPSPRSWQSHEKSFPSSAPTVYASPAYPSLQAPYPEAGPPGGQCPRRRQSAFPSVKRLEYEEEHASSSGLPTLLSPRFPHPTDSRPAGGVSPRSAQTQALVPPLAAAAAGSSPHERGREGSNFDRRIPGAEPLSSGPFSLPQERETRWSGDHHALGGDTERAETRFSHAFRTDGQGPPFGAFHTAPRGDIAGVSEPGARASGPFDHGQLGSGAPEGQAFGFTPPTHAPSEKKDAESEWNNPTATVFYSPRSPRSDLARDGARAPRNPYGAHFRPGLSQGCPFSGLPAERYEDKQQAGPGGAFFSPTFGSQPRPQASAPPVHEHTFGRNPSFNSCAFSANAGLRRPPATAGMSGDTGAFHPTVSLPRASMSRRVSAPVGGGSVEAPAGRSRYGASSLGGLSAGPFPQTHHVGEPEGTAGGGFGRRQDGDASRVDAQGAVSPRSFSLQRTDAPFPRGQSEGSRFQHPAGTRPADLTRKGEKAQTAYSFGKDFSHPAPEGAGFDLGDPMRQTRAGFPSPRGTERRGLPAPLGGRDTAFPLYSPRVGHSESEPGCSPFEEPSDSLRRDGEDRENIVPKANGHVPVCGVPASKHAFGEDCVFEKDAWTGQKLAPENFHSPASVAPYPSSLLTGFAEGQKMASRSSCLGGERERLVGHERSLRSPDFPSSLEKRG</sequence>
<feature type="compositionally biased region" description="Basic and acidic residues" evidence="11">
    <location>
        <begin position="1528"/>
        <end position="1540"/>
    </location>
</feature>
<dbReference type="GeneID" id="13440251"/>
<feature type="compositionally biased region" description="Basic and acidic residues" evidence="11">
    <location>
        <begin position="472"/>
        <end position="481"/>
    </location>
</feature>
<dbReference type="PANTHER" id="PTHR44899:SF3">
    <property type="entry name" value="SERINE_THREONINE-PROTEIN KINASE NEK1"/>
    <property type="match status" value="1"/>
</dbReference>
<dbReference type="InterPro" id="IPR008271">
    <property type="entry name" value="Ser/Thr_kinase_AS"/>
</dbReference>
<feature type="compositionally biased region" description="Polar residues" evidence="11">
    <location>
        <begin position="420"/>
        <end position="430"/>
    </location>
</feature>
<dbReference type="EC" id="2.7.11.1" evidence="1"/>
<reference evidence="13" key="1">
    <citation type="submission" date="2011-02" db="EMBL/GenBank/DDBJ databases">
        <authorList>
            <person name="Aslett M."/>
        </authorList>
    </citation>
    <scope>NUCLEOTIDE SEQUENCE</scope>
    <source>
        <strain evidence="13">Liverpool</strain>
    </source>
</reference>
<feature type="compositionally biased region" description="Basic and acidic residues" evidence="11">
    <location>
        <begin position="615"/>
        <end position="632"/>
    </location>
</feature>
<organism evidence="13 15">
    <name type="scientific">Neospora caninum (strain Liverpool)</name>
    <dbReference type="NCBI Taxonomy" id="572307"/>
    <lineage>
        <taxon>Eukaryota</taxon>
        <taxon>Sar</taxon>
        <taxon>Alveolata</taxon>
        <taxon>Apicomplexa</taxon>
        <taxon>Conoidasida</taxon>
        <taxon>Coccidia</taxon>
        <taxon>Eucoccidiorida</taxon>
        <taxon>Eimeriorina</taxon>
        <taxon>Sarcocystidae</taxon>
        <taxon>Neospora</taxon>
    </lineage>
</organism>
<evidence type="ECO:0000313" key="13">
    <source>
        <dbReference type="EMBL" id="CBZ51266.1"/>
    </source>
</evidence>
<feature type="compositionally biased region" description="Basic and acidic residues" evidence="11">
    <location>
        <begin position="1082"/>
        <end position="1097"/>
    </location>
</feature>
<evidence type="ECO:0000256" key="1">
    <source>
        <dbReference type="ARBA" id="ARBA00012513"/>
    </source>
</evidence>
<gene>
    <name evidence="14" type="ORF">BN1204_043340</name>
    <name evidence="13" type="ORF">NCLIV_043340</name>
</gene>
<dbReference type="GO" id="GO:0007059">
    <property type="term" value="P:chromosome segregation"/>
    <property type="evidence" value="ECO:0007669"/>
    <property type="project" value="UniProtKB-ARBA"/>
</dbReference>
<dbReference type="PROSITE" id="PS00108">
    <property type="entry name" value="PROTEIN_KINASE_ST"/>
    <property type="match status" value="1"/>
</dbReference>
<evidence type="ECO:0000256" key="7">
    <source>
        <dbReference type="ARBA" id="ARBA00022840"/>
    </source>
</evidence>
<feature type="compositionally biased region" description="Basic and acidic residues" evidence="11">
    <location>
        <begin position="1613"/>
        <end position="1626"/>
    </location>
</feature>
<feature type="compositionally biased region" description="Low complexity" evidence="11">
    <location>
        <begin position="405"/>
        <end position="419"/>
    </location>
</feature>
<dbReference type="eggNOG" id="KOG1826">
    <property type="taxonomic scope" value="Eukaryota"/>
</dbReference>
<feature type="compositionally biased region" description="Basic and acidic residues" evidence="11">
    <location>
        <begin position="1025"/>
        <end position="1034"/>
    </location>
</feature>
<feature type="compositionally biased region" description="Basic and acidic residues" evidence="11">
    <location>
        <begin position="830"/>
        <end position="840"/>
    </location>
</feature>
<feature type="compositionally biased region" description="Polar residues" evidence="11">
    <location>
        <begin position="1296"/>
        <end position="1305"/>
    </location>
</feature>
<feature type="compositionally biased region" description="Basic and acidic residues" evidence="11">
    <location>
        <begin position="1221"/>
        <end position="1231"/>
    </location>
</feature>
<dbReference type="OMA" id="PCNIFLA"/>
<dbReference type="InterPro" id="IPR011009">
    <property type="entry name" value="Kinase-like_dom_sf"/>
</dbReference>
<feature type="compositionally biased region" description="Low complexity" evidence="11">
    <location>
        <begin position="533"/>
        <end position="543"/>
    </location>
</feature>
<dbReference type="GO" id="GO:0004674">
    <property type="term" value="F:protein serine/threonine kinase activity"/>
    <property type="evidence" value="ECO:0007669"/>
    <property type="project" value="UniProtKB-KW"/>
</dbReference>
<feature type="region of interest" description="Disordered" evidence="11">
    <location>
        <begin position="1"/>
        <end position="90"/>
    </location>
</feature>
<evidence type="ECO:0000256" key="11">
    <source>
        <dbReference type="SAM" id="MobiDB-lite"/>
    </source>
</evidence>
<feature type="compositionally biased region" description="Basic and acidic residues" evidence="11">
    <location>
        <begin position="1111"/>
        <end position="1126"/>
    </location>
</feature>
<dbReference type="FunFam" id="3.30.200.20:FF:000151">
    <property type="entry name" value="G2-specific protein kinase nimA"/>
    <property type="match status" value="1"/>
</dbReference>
<dbReference type="PROSITE" id="PS50011">
    <property type="entry name" value="PROTEIN_KINASE_DOM"/>
    <property type="match status" value="1"/>
</dbReference>
<feature type="compositionally biased region" description="Low complexity" evidence="11">
    <location>
        <begin position="1355"/>
        <end position="1371"/>
    </location>
</feature>
<dbReference type="InterPro" id="IPR000719">
    <property type="entry name" value="Prot_kinase_dom"/>
</dbReference>
<dbReference type="InterPro" id="IPR051131">
    <property type="entry name" value="NEK_Ser/Thr_kinase_NIMA"/>
</dbReference>
<comment type="catalytic activity">
    <reaction evidence="9">
        <text>L-threonyl-[protein] + ATP = O-phospho-L-threonyl-[protein] + ADP + H(+)</text>
        <dbReference type="Rhea" id="RHEA:46608"/>
        <dbReference type="Rhea" id="RHEA-COMP:11060"/>
        <dbReference type="Rhea" id="RHEA-COMP:11605"/>
        <dbReference type="ChEBI" id="CHEBI:15378"/>
        <dbReference type="ChEBI" id="CHEBI:30013"/>
        <dbReference type="ChEBI" id="CHEBI:30616"/>
        <dbReference type="ChEBI" id="CHEBI:61977"/>
        <dbReference type="ChEBI" id="CHEBI:456216"/>
        <dbReference type="EC" id="2.7.11.1"/>
    </reaction>
</comment>
<keyword evidence="7" id="KW-0067">ATP-binding</keyword>
<feature type="compositionally biased region" description="Basic and acidic residues" evidence="11">
    <location>
        <begin position="869"/>
        <end position="883"/>
    </location>
</feature>
<comment type="catalytic activity">
    <reaction evidence="10">
        <text>L-seryl-[protein] + ATP = O-phospho-L-seryl-[protein] + ADP + H(+)</text>
        <dbReference type="Rhea" id="RHEA:17989"/>
        <dbReference type="Rhea" id="RHEA-COMP:9863"/>
        <dbReference type="Rhea" id="RHEA-COMP:11604"/>
        <dbReference type="ChEBI" id="CHEBI:15378"/>
        <dbReference type="ChEBI" id="CHEBI:29999"/>
        <dbReference type="ChEBI" id="CHEBI:30616"/>
        <dbReference type="ChEBI" id="CHEBI:83421"/>
        <dbReference type="ChEBI" id="CHEBI:456216"/>
        <dbReference type="EC" id="2.7.11.1"/>
    </reaction>
</comment>
<feature type="domain" description="Protein kinase" evidence="12">
    <location>
        <begin position="105"/>
        <end position="379"/>
    </location>
</feature>
<feature type="compositionally biased region" description="Basic and acidic residues" evidence="11">
    <location>
        <begin position="778"/>
        <end position="787"/>
    </location>
</feature>
<keyword evidence="15" id="KW-1185">Reference proteome</keyword>
<keyword evidence="8" id="KW-0131">Cell cycle</keyword>
<dbReference type="Gene3D" id="1.10.510.10">
    <property type="entry name" value="Transferase(Phosphotransferase) domain 1"/>
    <property type="match status" value="1"/>
</dbReference>
<feature type="compositionally biased region" description="Acidic residues" evidence="11">
    <location>
        <begin position="564"/>
        <end position="574"/>
    </location>
</feature>
<evidence type="ECO:0000256" key="6">
    <source>
        <dbReference type="ARBA" id="ARBA00022777"/>
    </source>
</evidence>
<evidence type="ECO:0000256" key="5">
    <source>
        <dbReference type="ARBA" id="ARBA00022741"/>
    </source>
</evidence>
<proteinExistence type="predicted"/>
<dbReference type="Proteomes" id="UP000007494">
    <property type="component" value="Chromosome IX"/>
</dbReference>
<reference evidence="14" key="4">
    <citation type="journal article" date="2015" name="PLoS ONE">
        <title>Comprehensive Evaluation of Toxoplasma gondii VEG and Neospora caninum LIV Genomes with Tachyzoite Stage Transcriptome and Proteome Defines Novel Transcript Features.</title>
        <authorList>
            <person name="Ramaprasad A."/>
            <person name="Mourier T."/>
            <person name="Naeem R."/>
            <person name="Malas T.B."/>
            <person name="Moussa E."/>
            <person name="Panigrahi A."/>
            <person name="Vermont S.J."/>
            <person name="Otto T.D."/>
            <person name="Wastling J."/>
            <person name="Pain A."/>
        </authorList>
    </citation>
    <scope>NUCLEOTIDE SEQUENCE</scope>
    <source>
        <strain evidence="14">Liverpool</strain>
    </source>
</reference>
<evidence type="ECO:0000256" key="10">
    <source>
        <dbReference type="ARBA" id="ARBA00048679"/>
    </source>
</evidence>
<dbReference type="Gene3D" id="3.30.200.20">
    <property type="entry name" value="Phosphorylase Kinase, domain 1"/>
    <property type="match status" value="1"/>
</dbReference>
<keyword evidence="6" id="KW-0418">Kinase</keyword>